<dbReference type="InterPro" id="IPR042815">
    <property type="entry name" value="DRC10"/>
</dbReference>
<evidence type="ECO:0000256" key="2">
    <source>
        <dbReference type="ARBA" id="ARBA00004611"/>
    </source>
</evidence>
<comment type="subcellular location">
    <subcellularLocation>
        <location evidence="2">Cytoplasm</location>
        <location evidence="2">Cytoskeleton</location>
        <location evidence="2">Flagellum axoneme</location>
    </subcellularLocation>
</comment>
<organism evidence="10 11">
    <name type="scientific">Pocillopora damicornis</name>
    <name type="common">Cauliflower coral</name>
    <name type="synonym">Millepora damicornis</name>
    <dbReference type="NCBI Taxonomy" id="46731"/>
    <lineage>
        <taxon>Eukaryota</taxon>
        <taxon>Metazoa</taxon>
        <taxon>Cnidaria</taxon>
        <taxon>Anthozoa</taxon>
        <taxon>Hexacorallia</taxon>
        <taxon>Scleractinia</taxon>
        <taxon>Astrocoeniina</taxon>
        <taxon>Pocilloporidae</taxon>
        <taxon>Pocillopora</taxon>
    </lineage>
</organism>
<feature type="non-terminal residue" evidence="10">
    <location>
        <position position="152"/>
    </location>
</feature>
<evidence type="ECO:0000256" key="7">
    <source>
        <dbReference type="ARBA" id="ARBA00023069"/>
    </source>
</evidence>
<evidence type="ECO:0000256" key="8">
    <source>
        <dbReference type="ARBA" id="ARBA00023212"/>
    </source>
</evidence>
<evidence type="ECO:0000313" key="10">
    <source>
        <dbReference type="EMBL" id="RMX50929.1"/>
    </source>
</evidence>
<accession>A0A3M6UBK0</accession>
<dbReference type="AlphaFoldDB" id="A0A3M6UBK0"/>
<dbReference type="PANTHER" id="PTHR31598:SF1">
    <property type="entry name" value="DYNEIN REGULATORY COMPLEX PROTEIN 10"/>
    <property type="match status" value="1"/>
</dbReference>
<keyword evidence="7" id="KW-0969">Cilium</keyword>
<proteinExistence type="inferred from homology"/>
<keyword evidence="8" id="KW-0206">Cytoskeleton</keyword>
<keyword evidence="11" id="KW-1185">Reference proteome</keyword>
<comment type="similarity">
    <text evidence="3">Belongs to the DRC10 family.</text>
</comment>
<comment type="caution">
    <text evidence="10">The sequence shown here is derived from an EMBL/GenBank/DDBJ whole genome shotgun (WGS) entry which is preliminary data.</text>
</comment>
<evidence type="ECO:0000256" key="9">
    <source>
        <dbReference type="ARBA" id="ARBA00023273"/>
    </source>
</evidence>
<protein>
    <recommendedName>
        <fullName evidence="4">Dynein regulatory complex protein 10</fullName>
    </recommendedName>
</protein>
<comment type="function">
    <text evidence="1">Component of the nexin-dynein regulatory complex (N-DRC), a key regulator of ciliary/flagellar motility which maintains the alignment and integrity of the distal axoneme and regulates microtubule sliding in motile axonemes.</text>
</comment>
<keyword evidence="5" id="KW-0963">Cytoplasm</keyword>
<dbReference type="EMBL" id="RCHS01001881">
    <property type="protein sequence ID" value="RMX50929.1"/>
    <property type="molecule type" value="Genomic_DNA"/>
</dbReference>
<reference evidence="10 11" key="1">
    <citation type="journal article" date="2018" name="Sci. Rep.">
        <title>Comparative analysis of the Pocillopora damicornis genome highlights role of immune system in coral evolution.</title>
        <authorList>
            <person name="Cunning R."/>
            <person name="Bay R.A."/>
            <person name="Gillette P."/>
            <person name="Baker A.C."/>
            <person name="Traylor-Knowles N."/>
        </authorList>
    </citation>
    <scope>NUCLEOTIDE SEQUENCE [LARGE SCALE GENOMIC DNA]</scope>
    <source>
        <strain evidence="10">RSMAS</strain>
        <tissue evidence="10">Whole animal</tissue>
    </source>
</reference>
<dbReference type="OrthoDB" id="5982628at2759"/>
<keyword evidence="9" id="KW-0966">Cell projection</keyword>
<keyword evidence="6" id="KW-0282">Flagellum</keyword>
<evidence type="ECO:0000256" key="3">
    <source>
        <dbReference type="ARBA" id="ARBA00009071"/>
    </source>
</evidence>
<evidence type="ECO:0000313" key="11">
    <source>
        <dbReference type="Proteomes" id="UP000275408"/>
    </source>
</evidence>
<evidence type="ECO:0000256" key="1">
    <source>
        <dbReference type="ARBA" id="ARBA00003029"/>
    </source>
</evidence>
<gene>
    <name evidence="10" type="ORF">pdam_00017559</name>
</gene>
<sequence>MKERLMTSPFEEQEMRSKLTDIIEREKKTTALREKLEINYQAAVEAKQSEISERDTAILRLQLDLQLIEKIHSEQQRRTLTEAFKQCSQESEASKTKIAKCYEDINLCRKKIQEDKKEHRANENLMRKRRFKIATEVFNWVQKYDADLSSRQ</sequence>
<evidence type="ECO:0000256" key="6">
    <source>
        <dbReference type="ARBA" id="ARBA00022846"/>
    </source>
</evidence>
<evidence type="ECO:0000256" key="4">
    <source>
        <dbReference type="ARBA" id="ARBA00021752"/>
    </source>
</evidence>
<dbReference type="PANTHER" id="PTHR31598">
    <property type="entry name" value="IQ DOMAIN-CONTAINING PROTEIN D"/>
    <property type="match status" value="1"/>
</dbReference>
<dbReference type="Proteomes" id="UP000275408">
    <property type="component" value="Unassembled WGS sequence"/>
</dbReference>
<name>A0A3M6UBK0_POCDA</name>
<evidence type="ECO:0000256" key="5">
    <source>
        <dbReference type="ARBA" id="ARBA00022490"/>
    </source>
</evidence>